<dbReference type="GO" id="GO:0006428">
    <property type="term" value="P:isoleucyl-tRNA aminoacylation"/>
    <property type="evidence" value="ECO:0007669"/>
    <property type="project" value="TreeGrafter"/>
</dbReference>
<dbReference type="EMBL" id="MU857656">
    <property type="protein sequence ID" value="KAK4247327.1"/>
    <property type="molecule type" value="Genomic_DNA"/>
</dbReference>
<name>A0AAN7CU66_9PEZI</name>
<dbReference type="SUPFAM" id="SSF47323">
    <property type="entry name" value="Anticodon-binding domain of a subclass of class I aminoacyl-tRNA synthetases"/>
    <property type="match status" value="1"/>
</dbReference>
<reference evidence="1" key="2">
    <citation type="submission" date="2023-05" db="EMBL/GenBank/DDBJ databases">
        <authorList>
            <consortium name="Lawrence Berkeley National Laboratory"/>
            <person name="Steindorff A."/>
            <person name="Hensen N."/>
            <person name="Bonometti L."/>
            <person name="Westerberg I."/>
            <person name="Brannstrom I.O."/>
            <person name="Guillou S."/>
            <person name="Cros-Aarteil S."/>
            <person name="Calhoun S."/>
            <person name="Haridas S."/>
            <person name="Kuo A."/>
            <person name="Mondo S."/>
            <person name="Pangilinan J."/>
            <person name="Riley R."/>
            <person name="Labutti K."/>
            <person name="Andreopoulos B."/>
            <person name="Lipzen A."/>
            <person name="Chen C."/>
            <person name="Yanf M."/>
            <person name="Daum C."/>
            <person name="Ng V."/>
            <person name="Clum A."/>
            <person name="Ohm R."/>
            <person name="Martin F."/>
            <person name="Silar P."/>
            <person name="Natvig D."/>
            <person name="Lalanne C."/>
            <person name="Gautier V."/>
            <person name="Ament-Velasquez S.L."/>
            <person name="Kruys A."/>
            <person name="Hutchinson M.I."/>
            <person name="Powell A.J."/>
            <person name="Barry K."/>
            <person name="Miller A.N."/>
            <person name="Grigoriev I.V."/>
            <person name="Debuchy R."/>
            <person name="Gladieux P."/>
            <person name="Thoren M.H."/>
            <person name="Johannesson H."/>
        </authorList>
    </citation>
    <scope>NUCLEOTIDE SEQUENCE</scope>
    <source>
        <strain evidence="1">CBS 359.72</strain>
    </source>
</reference>
<dbReference type="InterPro" id="IPR023586">
    <property type="entry name" value="Ile-tRNA-ligase_type2"/>
</dbReference>
<dbReference type="InterPro" id="IPR009080">
    <property type="entry name" value="tRNAsynth_Ia_anticodon-bd"/>
</dbReference>
<dbReference type="Pfam" id="PF19302">
    <property type="entry name" value="DUF5915"/>
    <property type="match status" value="1"/>
</dbReference>
<dbReference type="AlphaFoldDB" id="A0AAN7CU66"/>
<dbReference type="PANTHER" id="PTHR42780:SF1">
    <property type="entry name" value="ISOLEUCINE--TRNA LIGASE, CYTOPLASMIC"/>
    <property type="match status" value="1"/>
</dbReference>
<proteinExistence type="predicted"/>
<evidence type="ECO:0000313" key="2">
    <source>
        <dbReference type="Proteomes" id="UP001303647"/>
    </source>
</evidence>
<accession>A0AAN7CU66</accession>
<evidence type="ECO:0000313" key="1">
    <source>
        <dbReference type="EMBL" id="KAK4247327.1"/>
    </source>
</evidence>
<keyword evidence="2" id="KW-1185">Reference proteome</keyword>
<gene>
    <name evidence="1" type="ORF">C7999DRAFT_41385</name>
</gene>
<comment type="caution">
    <text evidence="1">The sequence shown here is derived from an EMBL/GenBank/DDBJ whole genome shotgun (WGS) entry which is preliminary data.</text>
</comment>
<dbReference type="GO" id="GO:0005524">
    <property type="term" value="F:ATP binding"/>
    <property type="evidence" value="ECO:0007669"/>
    <property type="project" value="InterPro"/>
</dbReference>
<organism evidence="1 2">
    <name type="scientific">Corynascus novoguineensis</name>
    <dbReference type="NCBI Taxonomy" id="1126955"/>
    <lineage>
        <taxon>Eukaryota</taxon>
        <taxon>Fungi</taxon>
        <taxon>Dikarya</taxon>
        <taxon>Ascomycota</taxon>
        <taxon>Pezizomycotina</taxon>
        <taxon>Sordariomycetes</taxon>
        <taxon>Sordariomycetidae</taxon>
        <taxon>Sordariales</taxon>
        <taxon>Chaetomiaceae</taxon>
        <taxon>Corynascus</taxon>
    </lineage>
</organism>
<reference evidence="1" key="1">
    <citation type="journal article" date="2023" name="Mol. Phylogenet. Evol.">
        <title>Genome-scale phylogeny and comparative genomics of the fungal order Sordariales.</title>
        <authorList>
            <person name="Hensen N."/>
            <person name="Bonometti L."/>
            <person name="Westerberg I."/>
            <person name="Brannstrom I.O."/>
            <person name="Guillou S."/>
            <person name="Cros-Aarteil S."/>
            <person name="Calhoun S."/>
            <person name="Haridas S."/>
            <person name="Kuo A."/>
            <person name="Mondo S."/>
            <person name="Pangilinan J."/>
            <person name="Riley R."/>
            <person name="LaButti K."/>
            <person name="Andreopoulos B."/>
            <person name="Lipzen A."/>
            <person name="Chen C."/>
            <person name="Yan M."/>
            <person name="Daum C."/>
            <person name="Ng V."/>
            <person name="Clum A."/>
            <person name="Steindorff A."/>
            <person name="Ohm R.A."/>
            <person name="Martin F."/>
            <person name="Silar P."/>
            <person name="Natvig D.O."/>
            <person name="Lalanne C."/>
            <person name="Gautier V."/>
            <person name="Ament-Velasquez S.L."/>
            <person name="Kruys A."/>
            <person name="Hutchinson M.I."/>
            <person name="Powell A.J."/>
            <person name="Barry K."/>
            <person name="Miller A.N."/>
            <person name="Grigoriev I.V."/>
            <person name="Debuchy R."/>
            <person name="Gladieux P."/>
            <person name="Hiltunen Thoren M."/>
            <person name="Johannesson H."/>
        </authorList>
    </citation>
    <scope>NUCLEOTIDE SEQUENCE</scope>
    <source>
        <strain evidence="1">CBS 359.72</strain>
    </source>
</reference>
<dbReference type="PANTHER" id="PTHR42780">
    <property type="entry name" value="SOLEUCYL-TRNA SYNTHETASE"/>
    <property type="match status" value="1"/>
</dbReference>
<dbReference type="GO" id="GO:0004822">
    <property type="term" value="F:isoleucine-tRNA ligase activity"/>
    <property type="evidence" value="ECO:0007669"/>
    <property type="project" value="InterPro"/>
</dbReference>
<sequence>MGLDGDQHRWILADSQNLLRFMGQETGGTQSPPSRCQLPRPAIDNLTNWYIRFNRKRLKGAAGLGVEDTTAARNTLLQEVLFNQAVKLHVFAMWKVIQLGRAARERRGVSLKTPLLSLVVIADSHLVSDVKSLKSYVQEKDEDREYRRTQTMEIKGHNASEGDLTLIRVVGKGRPVLGPAFTEDMIVLLDTAPHPELVEEGVVRELINRFQRLGKKAGLVPTDELPMRFHVVSNLNGGGFESLVAARQDLFVATLLWTVDKVGVVVNKKDTLLEEQQAIGDTVVVL</sequence>
<protein>
    <submittedName>
        <fullName evidence="1">Uncharacterized protein</fullName>
    </submittedName>
</protein>
<dbReference type="Proteomes" id="UP001303647">
    <property type="component" value="Unassembled WGS sequence"/>
</dbReference>